<dbReference type="InterPro" id="IPR000835">
    <property type="entry name" value="HTH_MarR-typ"/>
</dbReference>
<evidence type="ECO:0000259" key="4">
    <source>
        <dbReference type="PROSITE" id="PS50995"/>
    </source>
</evidence>
<dbReference type="GO" id="GO:0006950">
    <property type="term" value="P:response to stress"/>
    <property type="evidence" value="ECO:0007669"/>
    <property type="project" value="TreeGrafter"/>
</dbReference>
<gene>
    <name evidence="5" type="ORF">BL253_12205</name>
</gene>
<dbReference type="PROSITE" id="PS01117">
    <property type="entry name" value="HTH_MARR_1"/>
    <property type="match status" value="1"/>
</dbReference>
<organism evidence="5 6">
    <name type="scientific">Pseudofrankia asymbiotica</name>
    <dbReference type="NCBI Taxonomy" id="1834516"/>
    <lineage>
        <taxon>Bacteria</taxon>
        <taxon>Bacillati</taxon>
        <taxon>Actinomycetota</taxon>
        <taxon>Actinomycetes</taxon>
        <taxon>Frankiales</taxon>
        <taxon>Frankiaceae</taxon>
        <taxon>Pseudofrankia</taxon>
    </lineage>
</organism>
<sequence length="185" mass="20661">MPKQWNRDPIQAAYDLWVDKGWDDTADGMIAVTSLLRVHQLLMARADEILAPVELSFARYEVLVVLYFNEDAVPLSYLAKALQLHQASVTNLVNKLEKQGYLERRAHPTDRRVTLAQATRTGRARTRTAIRRLNSELYPQLGLTAEEARALVSIFAKMRHAWGDTPEDGGTDAAGALLHVAQSPA</sequence>
<dbReference type="GO" id="GO:0003677">
    <property type="term" value="F:DNA binding"/>
    <property type="evidence" value="ECO:0007669"/>
    <property type="project" value="UniProtKB-KW"/>
</dbReference>
<reference evidence="6" key="1">
    <citation type="submission" date="2016-10" db="EMBL/GenBank/DDBJ databases">
        <title>Frankia sp. NRRL B-16386 Genome sequencing.</title>
        <authorList>
            <person name="Ghodhbane-Gtari F."/>
            <person name="Swanson E."/>
            <person name="Gueddou A."/>
            <person name="Hezbri K."/>
            <person name="Ktari K."/>
            <person name="Nouioui I."/>
            <person name="Morris K."/>
            <person name="Simpson S."/>
            <person name="Abebe-Akele F."/>
            <person name="Thomas K."/>
            <person name="Gtari M."/>
            <person name="Tisa L.S."/>
        </authorList>
    </citation>
    <scope>NUCLEOTIDE SEQUENCE [LARGE SCALE GENOMIC DNA]</scope>
    <source>
        <strain evidence="6">NRRL B-16386</strain>
    </source>
</reference>
<dbReference type="PRINTS" id="PR00598">
    <property type="entry name" value="HTHMARR"/>
</dbReference>
<comment type="caution">
    <text evidence="5">The sequence shown here is derived from an EMBL/GenBank/DDBJ whole genome shotgun (WGS) entry which is preliminary data.</text>
</comment>
<dbReference type="PANTHER" id="PTHR33164">
    <property type="entry name" value="TRANSCRIPTIONAL REGULATOR, MARR FAMILY"/>
    <property type="match status" value="1"/>
</dbReference>
<keyword evidence="2" id="KW-0238">DNA-binding</keyword>
<dbReference type="InterPro" id="IPR036390">
    <property type="entry name" value="WH_DNA-bd_sf"/>
</dbReference>
<dbReference type="PROSITE" id="PS50995">
    <property type="entry name" value="HTH_MARR_2"/>
    <property type="match status" value="1"/>
</dbReference>
<evidence type="ECO:0000256" key="2">
    <source>
        <dbReference type="ARBA" id="ARBA00023125"/>
    </source>
</evidence>
<dbReference type="Proteomes" id="UP000188929">
    <property type="component" value="Unassembled WGS sequence"/>
</dbReference>
<dbReference type="SUPFAM" id="SSF46785">
    <property type="entry name" value="Winged helix' DNA-binding domain"/>
    <property type="match status" value="1"/>
</dbReference>
<dbReference type="OrthoDB" id="3296622at2"/>
<evidence type="ECO:0000256" key="3">
    <source>
        <dbReference type="ARBA" id="ARBA00023163"/>
    </source>
</evidence>
<dbReference type="Gene3D" id="1.10.10.10">
    <property type="entry name" value="Winged helix-like DNA-binding domain superfamily/Winged helix DNA-binding domain"/>
    <property type="match status" value="1"/>
</dbReference>
<dbReference type="InterPro" id="IPR039422">
    <property type="entry name" value="MarR/SlyA-like"/>
</dbReference>
<accession>A0A1V2ICQ4</accession>
<dbReference type="InterPro" id="IPR036388">
    <property type="entry name" value="WH-like_DNA-bd_sf"/>
</dbReference>
<dbReference type="PANTHER" id="PTHR33164:SF101">
    <property type="entry name" value="TRANSCRIPTIONAL REPRESSOR MPRA"/>
    <property type="match status" value="1"/>
</dbReference>
<feature type="domain" description="HTH marR-type" evidence="4">
    <location>
        <begin position="28"/>
        <end position="160"/>
    </location>
</feature>
<evidence type="ECO:0000313" key="5">
    <source>
        <dbReference type="EMBL" id="ONH30855.1"/>
    </source>
</evidence>
<dbReference type="AlphaFoldDB" id="A0A1V2ICQ4"/>
<keyword evidence="3" id="KW-0804">Transcription</keyword>
<dbReference type="STRING" id="1834516.BL253_12205"/>
<evidence type="ECO:0000313" key="6">
    <source>
        <dbReference type="Proteomes" id="UP000188929"/>
    </source>
</evidence>
<protein>
    <submittedName>
        <fullName evidence="5">MarR family transcriptional regulator</fullName>
    </submittedName>
</protein>
<dbReference type="GO" id="GO:0003700">
    <property type="term" value="F:DNA-binding transcription factor activity"/>
    <property type="evidence" value="ECO:0007669"/>
    <property type="project" value="InterPro"/>
</dbReference>
<dbReference type="InterPro" id="IPR023187">
    <property type="entry name" value="Tscrpt_reg_MarR-type_CS"/>
</dbReference>
<dbReference type="SMART" id="SM00347">
    <property type="entry name" value="HTH_MARR"/>
    <property type="match status" value="1"/>
</dbReference>
<dbReference type="Pfam" id="PF12802">
    <property type="entry name" value="MarR_2"/>
    <property type="match status" value="1"/>
</dbReference>
<keyword evidence="6" id="KW-1185">Reference proteome</keyword>
<name>A0A1V2ICQ4_9ACTN</name>
<dbReference type="EMBL" id="MOMC01000022">
    <property type="protein sequence ID" value="ONH30855.1"/>
    <property type="molecule type" value="Genomic_DNA"/>
</dbReference>
<proteinExistence type="predicted"/>
<keyword evidence="1" id="KW-0805">Transcription regulation</keyword>
<dbReference type="RefSeq" id="WP_076816497.1">
    <property type="nucleotide sequence ID" value="NZ_MOMC01000022.1"/>
</dbReference>
<evidence type="ECO:0000256" key="1">
    <source>
        <dbReference type="ARBA" id="ARBA00023015"/>
    </source>
</evidence>